<dbReference type="Proteomes" id="UP001153050">
    <property type="component" value="Unassembled WGS sequence"/>
</dbReference>
<gene>
    <name evidence="1" type="ORF">MES5069_130029</name>
</gene>
<sequence>MIGHPPLRDGNLPIKDCRRTLPAFYFMHVVDPKSLHTFGRHAFHHPRSFAGLDRRILC</sequence>
<protein>
    <submittedName>
        <fullName evidence="1">Uncharacterized protein</fullName>
    </submittedName>
</protein>
<dbReference type="EMBL" id="CAKXZT010000035">
    <property type="protein sequence ID" value="CAH2396052.1"/>
    <property type="molecule type" value="Genomic_DNA"/>
</dbReference>
<evidence type="ECO:0000313" key="2">
    <source>
        <dbReference type="Proteomes" id="UP001153050"/>
    </source>
</evidence>
<keyword evidence="2" id="KW-1185">Reference proteome</keyword>
<proteinExistence type="predicted"/>
<evidence type="ECO:0000313" key="1">
    <source>
        <dbReference type="EMBL" id="CAH2396052.1"/>
    </source>
</evidence>
<reference evidence="1 2" key="1">
    <citation type="submission" date="2022-03" db="EMBL/GenBank/DDBJ databases">
        <authorList>
            <person name="Brunel B."/>
        </authorList>
    </citation>
    <scope>NUCLEOTIDE SEQUENCE [LARGE SCALE GENOMIC DNA]</scope>
    <source>
        <strain evidence="1">STM5069sample</strain>
    </source>
</reference>
<comment type="caution">
    <text evidence="1">The sequence shown here is derived from an EMBL/GenBank/DDBJ whole genome shotgun (WGS) entry which is preliminary data.</text>
</comment>
<name>A0ABM9DHH8_9HYPH</name>
<organism evidence="1 2">
    <name type="scientific">Mesorhizobium escarrei</name>
    <dbReference type="NCBI Taxonomy" id="666018"/>
    <lineage>
        <taxon>Bacteria</taxon>
        <taxon>Pseudomonadati</taxon>
        <taxon>Pseudomonadota</taxon>
        <taxon>Alphaproteobacteria</taxon>
        <taxon>Hyphomicrobiales</taxon>
        <taxon>Phyllobacteriaceae</taxon>
        <taxon>Mesorhizobium</taxon>
    </lineage>
</organism>
<accession>A0ABM9DHH8</accession>